<keyword evidence="2" id="KW-0732">Signal</keyword>
<reference evidence="3 4" key="1">
    <citation type="submission" date="2014-11" db="EMBL/GenBank/DDBJ databases">
        <title>Genetic blueprint of the zoonotic pathogen Toxocara canis.</title>
        <authorList>
            <person name="Zhu X.-Q."/>
            <person name="Korhonen P.K."/>
            <person name="Cai H."/>
            <person name="Young N.D."/>
            <person name="Nejsum P."/>
            <person name="von Samson-Himmelstjerna G."/>
            <person name="Boag P.R."/>
            <person name="Tan P."/>
            <person name="Li Q."/>
            <person name="Min J."/>
            <person name="Yang Y."/>
            <person name="Wang X."/>
            <person name="Fang X."/>
            <person name="Hall R.S."/>
            <person name="Hofmann A."/>
            <person name="Sternberg P.W."/>
            <person name="Jex A.R."/>
            <person name="Gasser R.B."/>
        </authorList>
    </citation>
    <scope>NUCLEOTIDE SEQUENCE [LARGE SCALE GENOMIC DNA]</scope>
    <source>
        <strain evidence="3">PN_DK_2014</strain>
    </source>
</reference>
<feature type="region of interest" description="Disordered" evidence="1">
    <location>
        <begin position="195"/>
        <end position="219"/>
    </location>
</feature>
<comment type="caution">
    <text evidence="3">The sequence shown here is derived from an EMBL/GenBank/DDBJ whole genome shotgun (WGS) entry which is preliminary data.</text>
</comment>
<organism evidence="3 4">
    <name type="scientific">Toxocara canis</name>
    <name type="common">Canine roundworm</name>
    <dbReference type="NCBI Taxonomy" id="6265"/>
    <lineage>
        <taxon>Eukaryota</taxon>
        <taxon>Metazoa</taxon>
        <taxon>Ecdysozoa</taxon>
        <taxon>Nematoda</taxon>
        <taxon>Chromadorea</taxon>
        <taxon>Rhabditida</taxon>
        <taxon>Spirurina</taxon>
        <taxon>Ascaridomorpha</taxon>
        <taxon>Ascaridoidea</taxon>
        <taxon>Toxocaridae</taxon>
        <taxon>Toxocara</taxon>
    </lineage>
</organism>
<evidence type="ECO:0000313" key="3">
    <source>
        <dbReference type="EMBL" id="KHN84501.1"/>
    </source>
</evidence>
<gene>
    <name evidence="3" type="ORF">Tcan_03043</name>
</gene>
<sequence>MKTLLLATFATLAYAASENKDVPIEKCAVSIDGVKRPSVLPSLCKNTYADIPCAHLYAVADNSSHQNASKDFVVSSRCYKGPLQPYAHLCSSQCALCCEQQDYNCTDKLPKQQCQLFAQYGLCGEVDLYDFLNYNCRQSCALCKQPEFNKTICKDSFQHCRMLFHIVPCSNPFMMQNCEGTCFITEKCGSTFTPATTKKPSTPVPSTLHTAIPSTSKKP</sequence>
<evidence type="ECO:0008006" key="5">
    <source>
        <dbReference type="Google" id="ProtNLM"/>
    </source>
</evidence>
<dbReference type="AlphaFoldDB" id="A0A0B2VLX9"/>
<feature type="compositionally biased region" description="Polar residues" evidence="1">
    <location>
        <begin position="208"/>
        <end position="219"/>
    </location>
</feature>
<evidence type="ECO:0000256" key="1">
    <source>
        <dbReference type="SAM" id="MobiDB-lite"/>
    </source>
</evidence>
<keyword evidence="4" id="KW-1185">Reference proteome</keyword>
<feature type="compositionally biased region" description="Low complexity" evidence="1">
    <location>
        <begin position="195"/>
        <end position="207"/>
    </location>
</feature>
<feature type="signal peptide" evidence="2">
    <location>
        <begin position="1"/>
        <end position="15"/>
    </location>
</feature>
<feature type="chain" id="PRO_5011955125" description="ShKT domain-containing protein" evidence="2">
    <location>
        <begin position="16"/>
        <end position="219"/>
    </location>
</feature>
<name>A0A0B2VLX9_TOXCA</name>
<evidence type="ECO:0000256" key="2">
    <source>
        <dbReference type="SAM" id="SignalP"/>
    </source>
</evidence>
<evidence type="ECO:0000313" key="4">
    <source>
        <dbReference type="Proteomes" id="UP000031036"/>
    </source>
</evidence>
<dbReference type="EMBL" id="JPKZ01000969">
    <property type="protein sequence ID" value="KHN84501.1"/>
    <property type="molecule type" value="Genomic_DNA"/>
</dbReference>
<protein>
    <recommendedName>
        <fullName evidence="5">ShKT domain-containing protein</fullName>
    </recommendedName>
</protein>
<dbReference type="Proteomes" id="UP000031036">
    <property type="component" value="Unassembled WGS sequence"/>
</dbReference>
<accession>A0A0B2VLX9</accession>
<proteinExistence type="predicted"/>